<evidence type="ECO:0000259" key="1">
    <source>
        <dbReference type="Pfam" id="PF09995"/>
    </source>
</evidence>
<gene>
    <name evidence="2" type="ORF">AVDCRST_MAG69-1493</name>
</gene>
<protein>
    <recommendedName>
        <fullName evidence="1">ER-bound oxygenase mpaB/mpaB'/Rubber oxygenase catalytic domain-containing protein</fullName>
    </recommendedName>
</protein>
<evidence type="ECO:0000313" key="2">
    <source>
        <dbReference type="EMBL" id="CAA9493612.1"/>
    </source>
</evidence>
<dbReference type="InterPro" id="IPR018713">
    <property type="entry name" value="MPAB/Lcp_cat_dom"/>
</dbReference>
<sequence length="267" mass="30181">MGAEMFNEDSMVRRVNRERSVAFSGGRALLMQAAHPLAFAGFYAHTDSLAEPYKRLERTAQVMYAIYFGPREEAERLTRRVRSMHSKVRGTLAEAAGPFPAGTPYAADDPKLLLWVLATLVDSALVVYSKYVRPLERAERATYWREFREVGHLFGLADSDMPDSLADFEFYMDEMIHGDEIYVTPQARELSIEIVLRPPAPIWARGLVEAVNQTTIGLLPVPIRRQYGFSWDPARAVALHGGAEYLRRLVVPLLPQKLRYLPIDSPA</sequence>
<dbReference type="GO" id="GO:0016491">
    <property type="term" value="F:oxidoreductase activity"/>
    <property type="evidence" value="ECO:0007669"/>
    <property type="project" value="InterPro"/>
</dbReference>
<feature type="domain" description="ER-bound oxygenase mpaB/mpaB'/Rubber oxygenase catalytic" evidence="1">
    <location>
        <begin position="14"/>
        <end position="247"/>
    </location>
</feature>
<dbReference type="PANTHER" id="PTHR36151">
    <property type="entry name" value="BLR2777 PROTEIN"/>
    <property type="match status" value="1"/>
</dbReference>
<dbReference type="EMBL" id="CADCVP010000160">
    <property type="protein sequence ID" value="CAA9493612.1"/>
    <property type="molecule type" value="Genomic_DNA"/>
</dbReference>
<dbReference type="AlphaFoldDB" id="A0A6J4SJ24"/>
<organism evidence="2">
    <name type="scientific">uncultured Solirubrobacteraceae bacterium</name>
    <dbReference type="NCBI Taxonomy" id="1162706"/>
    <lineage>
        <taxon>Bacteria</taxon>
        <taxon>Bacillati</taxon>
        <taxon>Actinomycetota</taxon>
        <taxon>Thermoleophilia</taxon>
        <taxon>Solirubrobacterales</taxon>
        <taxon>Solirubrobacteraceae</taxon>
        <taxon>environmental samples</taxon>
    </lineage>
</organism>
<dbReference type="PANTHER" id="PTHR36151:SF3">
    <property type="entry name" value="ER-BOUND OXYGENASE MPAB_MPAB'_RUBBER OXYGENASE CATALYTIC DOMAIN-CONTAINING PROTEIN"/>
    <property type="match status" value="1"/>
</dbReference>
<name>A0A6J4SJ24_9ACTN</name>
<proteinExistence type="predicted"/>
<accession>A0A6J4SJ24</accession>
<dbReference type="Pfam" id="PF09995">
    <property type="entry name" value="MPAB_Lcp_cat"/>
    <property type="match status" value="1"/>
</dbReference>
<reference evidence="2" key="1">
    <citation type="submission" date="2020-02" db="EMBL/GenBank/DDBJ databases">
        <authorList>
            <person name="Meier V. D."/>
        </authorList>
    </citation>
    <scope>NUCLEOTIDE SEQUENCE</scope>
    <source>
        <strain evidence="2">AVDCRST_MAG69</strain>
    </source>
</reference>